<organism evidence="6 7">
    <name type="scientific">Candidatus Blautia gallistercoris</name>
    <dbReference type="NCBI Taxonomy" id="2838490"/>
    <lineage>
        <taxon>Bacteria</taxon>
        <taxon>Bacillati</taxon>
        <taxon>Bacillota</taxon>
        <taxon>Clostridia</taxon>
        <taxon>Lachnospirales</taxon>
        <taxon>Lachnospiraceae</taxon>
        <taxon>Blautia</taxon>
    </lineage>
</organism>
<evidence type="ECO:0000256" key="2">
    <source>
        <dbReference type="ARBA" id="ARBA00022741"/>
    </source>
</evidence>
<dbReference type="SUPFAM" id="SSF89028">
    <property type="entry name" value="Cobalamin adenosyltransferase-like"/>
    <property type="match status" value="1"/>
</dbReference>
<reference evidence="6" key="2">
    <citation type="submission" date="2021-04" db="EMBL/GenBank/DDBJ databases">
        <authorList>
            <person name="Gilroy R."/>
        </authorList>
    </citation>
    <scope>NUCLEOTIDE SEQUENCE</scope>
    <source>
        <strain evidence="6">ChiSjej1B19-8411</strain>
    </source>
</reference>
<dbReference type="PIRSF" id="PIRSF012294">
    <property type="entry name" value="ATR_EutT"/>
    <property type="match status" value="1"/>
</dbReference>
<dbReference type="InterPro" id="IPR009194">
    <property type="entry name" value="AdoTrfase_EutT"/>
</dbReference>
<dbReference type="GO" id="GO:0005524">
    <property type="term" value="F:ATP binding"/>
    <property type="evidence" value="ECO:0007669"/>
    <property type="project" value="UniProtKB-KW"/>
</dbReference>
<dbReference type="AlphaFoldDB" id="A0A9D1WHY5"/>
<evidence type="ECO:0000313" key="6">
    <source>
        <dbReference type="EMBL" id="HIX59172.1"/>
    </source>
</evidence>
<dbReference type="InterPro" id="IPR016030">
    <property type="entry name" value="CblAdoTrfase-like"/>
</dbReference>
<dbReference type="GO" id="GO:0008817">
    <property type="term" value="F:corrinoid adenosyltransferase activity"/>
    <property type="evidence" value="ECO:0007669"/>
    <property type="project" value="InterPro"/>
</dbReference>
<keyword evidence="1" id="KW-0808">Transferase</keyword>
<evidence type="ECO:0000256" key="4">
    <source>
        <dbReference type="SAM" id="MobiDB-lite"/>
    </source>
</evidence>
<dbReference type="InterPro" id="IPR036451">
    <property type="entry name" value="CblAdoTrfase-like_sf"/>
</dbReference>
<accession>A0A9D1WHY5</accession>
<gene>
    <name evidence="6" type="ORF">IAA45_05595</name>
</gene>
<evidence type="ECO:0000259" key="5">
    <source>
        <dbReference type="Pfam" id="PF01923"/>
    </source>
</evidence>
<reference evidence="6" key="1">
    <citation type="journal article" date="2021" name="PeerJ">
        <title>Extensive microbial diversity within the chicken gut microbiome revealed by metagenomics and culture.</title>
        <authorList>
            <person name="Gilroy R."/>
            <person name="Ravi A."/>
            <person name="Getino M."/>
            <person name="Pursley I."/>
            <person name="Horton D.L."/>
            <person name="Alikhan N.F."/>
            <person name="Baker D."/>
            <person name="Gharbi K."/>
            <person name="Hall N."/>
            <person name="Watson M."/>
            <person name="Adriaenssens E.M."/>
            <person name="Foster-Nyarko E."/>
            <person name="Jarju S."/>
            <person name="Secka A."/>
            <person name="Antonio M."/>
            <person name="Oren A."/>
            <person name="Chaudhuri R.R."/>
            <person name="La Ragione R."/>
            <person name="Hildebrand F."/>
            <person name="Pallen M.J."/>
        </authorList>
    </citation>
    <scope>NUCLEOTIDE SEQUENCE</scope>
    <source>
        <strain evidence="6">ChiSjej1B19-8411</strain>
    </source>
</reference>
<evidence type="ECO:0000313" key="7">
    <source>
        <dbReference type="Proteomes" id="UP000886817"/>
    </source>
</evidence>
<protein>
    <submittedName>
        <fullName evidence="6">ATP-binding protein</fullName>
    </submittedName>
</protein>
<keyword evidence="3 6" id="KW-0067">ATP-binding</keyword>
<dbReference type="Gene3D" id="1.20.1200.10">
    <property type="entry name" value="Cobalamin adenosyltransferase-like"/>
    <property type="match status" value="1"/>
</dbReference>
<evidence type="ECO:0000256" key="3">
    <source>
        <dbReference type="ARBA" id="ARBA00022840"/>
    </source>
</evidence>
<dbReference type="EMBL" id="DXEX01000128">
    <property type="protein sequence ID" value="HIX59172.1"/>
    <property type="molecule type" value="Genomic_DNA"/>
</dbReference>
<evidence type="ECO:0000256" key="1">
    <source>
        <dbReference type="ARBA" id="ARBA00022679"/>
    </source>
</evidence>
<sequence>MKVITEAILRDELRASKPESYTIPEGKILSPAAREYLQQCKIKIIDQRTSRAQRKPEPAPEQISEQKPEIRATEVPKMPEVTLPPGEGTKPKFIDYETGAYYYEKPEHMTHLYGNVLVPKDHRRILFRGKLDSLQALFVLNQCLLAEMGGQEKIIEDLDDILGSLREMMRCDVLDEPFRREFIIGLSHKELREHSHNPMKFYNVQQMVLPSYKLGRAYALLNQLRTAVRETEVAAAGAFRNGQKYERGDIIEELNRMSSAMHIIMCKYLAGEYA</sequence>
<proteinExistence type="predicted"/>
<keyword evidence="2" id="KW-0547">Nucleotide-binding</keyword>
<dbReference type="GO" id="GO:0009236">
    <property type="term" value="P:cobalamin biosynthetic process"/>
    <property type="evidence" value="ECO:0007669"/>
    <property type="project" value="InterPro"/>
</dbReference>
<comment type="caution">
    <text evidence="6">The sequence shown here is derived from an EMBL/GenBank/DDBJ whole genome shotgun (WGS) entry which is preliminary data.</text>
</comment>
<feature type="domain" description="Cobalamin adenosyltransferase-like" evidence="5">
    <location>
        <begin position="103"/>
        <end position="267"/>
    </location>
</feature>
<dbReference type="Pfam" id="PF01923">
    <property type="entry name" value="Cob_adeno_trans"/>
    <property type="match status" value="1"/>
</dbReference>
<dbReference type="Proteomes" id="UP000886817">
    <property type="component" value="Unassembled WGS sequence"/>
</dbReference>
<name>A0A9D1WHY5_9FIRM</name>
<feature type="region of interest" description="Disordered" evidence="4">
    <location>
        <begin position="48"/>
        <end position="70"/>
    </location>
</feature>
<dbReference type="GO" id="GO:0006580">
    <property type="term" value="P:ethanolamine metabolic process"/>
    <property type="evidence" value="ECO:0007669"/>
    <property type="project" value="InterPro"/>
</dbReference>